<dbReference type="InterPro" id="IPR029056">
    <property type="entry name" value="Ribokinase-like"/>
</dbReference>
<gene>
    <name evidence="7" type="ORF">I7X43_07120</name>
</gene>
<dbReference type="PROSITE" id="PS00584">
    <property type="entry name" value="PFKB_KINASES_2"/>
    <property type="match status" value="1"/>
</dbReference>
<dbReference type="GO" id="GO:0016301">
    <property type="term" value="F:kinase activity"/>
    <property type="evidence" value="ECO:0007669"/>
    <property type="project" value="UniProtKB-KW"/>
</dbReference>
<reference evidence="7" key="1">
    <citation type="submission" date="2020-12" db="EMBL/GenBank/DDBJ databases">
        <title>The genome sequence of Inhella sp. 4Y17.</title>
        <authorList>
            <person name="Liu Y."/>
        </authorList>
    </citation>
    <scope>NUCLEOTIDE SEQUENCE</scope>
    <source>
        <strain evidence="7">4Y10</strain>
    </source>
</reference>
<evidence type="ECO:0000313" key="7">
    <source>
        <dbReference type="EMBL" id="MBH9552621.1"/>
    </source>
</evidence>
<evidence type="ECO:0000256" key="4">
    <source>
        <dbReference type="ARBA" id="ARBA00022777"/>
    </source>
</evidence>
<dbReference type="PANTHER" id="PTHR43085">
    <property type="entry name" value="HEXOKINASE FAMILY MEMBER"/>
    <property type="match status" value="1"/>
</dbReference>
<evidence type="ECO:0000313" key="8">
    <source>
        <dbReference type="Proteomes" id="UP000620139"/>
    </source>
</evidence>
<sequence length="296" mass="31288">MSPQFISFGEALTDLVTTGGQGFQALPGGAGWNVARACAALGLRSAWAGCLSLDSFGDALWQASEQAGLDTRFIRRVEAAPLLAVVDQLDPPNYFFIGASAADLAFDPTALPALTGLQWAQFGGISLVREPLGTRLEAWADQLKQQGVRLAFDPNHRALMGAQDLPRLLRFIERADVIKLSDEDLRGYFPHDDPSLALQRLRARNPQATWLYTRGADGATLLSPAVELHAPAWPVRVVDTVGAGDASLAGLLRALVDGEPPARQLAFAVANAALACAGVGAVAPSRAQLEAALCGR</sequence>
<accession>A0A931NEK8</accession>
<evidence type="ECO:0000259" key="6">
    <source>
        <dbReference type="Pfam" id="PF00294"/>
    </source>
</evidence>
<dbReference type="PANTHER" id="PTHR43085:SF1">
    <property type="entry name" value="PSEUDOURIDINE KINASE-RELATED"/>
    <property type="match status" value="1"/>
</dbReference>
<evidence type="ECO:0000256" key="5">
    <source>
        <dbReference type="ARBA" id="ARBA00022840"/>
    </source>
</evidence>
<dbReference type="InterPro" id="IPR050306">
    <property type="entry name" value="PfkB_Carbo_kinase"/>
</dbReference>
<dbReference type="GO" id="GO:0005524">
    <property type="term" value="F:ATP binding"/>
    <property type="evidence" value="ECO:0007669"/>
    <property type="project" value="UniProtKB-KW"/>
</dbReference>
<comment type="similarity">
    <text evidence="1">Belongs to the carbohydrate kinase PfkB family.</text>
</comment>
<comment type="caution">
    <text evidence="7">The sequence shown here is derived from an EMBL/GenBank/DDBJ whole genome shotgun (WGS) entry which is preliminary data.</text>
</comment>
<dbReference type="InterPro" id="IPR002173">
    <property type="entry name" value="Carboh/pur_kinase_PfkB_CS"/>
</dbReference>
<dbReference type="CDD" id="cd01167">
    <property type="entry name" value="bac_FRK"/>
    <property type="match status" value="1"/>
</dbReference>
<evidence type="ECO:0000256" key="2">
    <source>
        <dbReference type="ARBA" id="ARBA00022679"/>
    </source>
</evidence>
<keyword evidence="5" id="KW-0067">ATP-binding</keyword>
<name>A0A931NEK8_9BURK</name>
<dbReference type="RefSeq" id="WP_198100218.1">
    <property type="nucleotide sequence ID" value="NZ_JAEDAL010000002.1"/>
</dbReference>
<keyword evidence="2" id="KW-0808">Transferase</keyword>
<dbReference type="Pfam" id="PF00294">
    <property type="entry name" value="PfkB"/>
    <property type="match status" value="1"/>
</dbReference>
<dbReference type="AlphaFoldDB" id="A0A931NEK8"/>
<dbReference type="Proteomes" id="UP000620139">
    <property type="component" value="Unassembled WGS sequence"/>
</dbReference>
<keyword evidence="3" id="KW-0547">Nucleotide-binding</keyword>
<dbReference type="InterPro" id="IPR011611">
    <property type="entry name" value="PfkB_dom"/>
</dbReference>
<dbReference type="SUPFAM" id="SSF53613">
    <property type="entry name" value="Ribokinase-like"/>
    <property type="match status" value="1"/>
</dbReference>
<keyword evidence="8" id="KW-1185">Reference proteome</keyword>
<evidence type="ECO:0000256" key="3">
    <source>
        <dbReference type="ARBA" id="ARBA00022741"/>
    </source>
</evidence>
<feature type="domain" description="Carbohydrate kinase PfkB" evidence="6">
    <location>
        <begin position="20"/>
        <end position="285"/>
    </location>
</feature>
<evidence type="ECO:0000256" key="1">
    <source>
        <dbReference type="ARBA" id="ARBA00010688"/>
    </source>
</evidence>
<proteinExistence type="inferred from homology"/>
<organism evidence="7 8">
    <name type="scientific">Inhella gelatinilytica</name>
    <dbReference type="NCBI Taxonomy" id="2795030"/>
    <lineage>
        <taxon>Bacteria</taxon>
        <taxon>Pseudomonadati</taxon>
        <taxon>Pseudomonadota</taxon>
        <taxon>Betaproteobacteria</taxon>
        <taxon>Burkholderiales</taxon>
        <taxon>Sphaerotilaceae</taxon>
        <taxon>Inhella</taxon>
    </lineage>
</organism>
<keyword evidence="4 7" id="KW-0418">Kinase</keyword>
<dbReference type="Gene3D" id="3.40.1190.20">
    <property type="match status" value="1"/>
</dbReference>
<dbReference type="EMBL" id="JAEDAL010000002">
    <property type="protein sequence ID" value="MBH9552621.1"/>
    <property type="molecule type" value="Genomic_DNA"/>
</dbReference>
<protein>
    <submittedName>
        <fullName evidence="7">Carbohydrate kinase</fullName>
    </submittedName>
</protein>